<gene>
    <name evidence="7" type="ORF">GPECTOR_9g439</name>
</gene>
<evidence type="ECO:0000256" key="5">
    <source>
        <dbReference type="SAM" id="MobiDB-lite"/>
    </source>
</evidence>
<dbReference type="Pfam" id="PF01509">
    <property type="entry name" value="TruB_N"/>
    <property type="match status" value="1"/>
</dbReference>
<feature type="compositionally biased region" description="Low complexity" evidence="5">
    <location>
        <begin position="421"/>
        <end position="431"/>
    </location>
</feature>
<dbReference type="OrthoDB" id="9995526at2759"/>
<evidence type="ECO:0000313" key="8">
    <source>
        <dbReference type="Proteomes" id="UP000075714"/>
    </source>
</evidence>
<feature type="region of interest" description="Disordered" evidence="5">
    <location>
        <begin position="410"/>
        <end position="431"/>
    </location>
</feature>
<proteinExistence type="inferred from homology"/>
<accession>A0A150GRD1</accession>
<feature type="domain" description="Pseudouridine synthase II N-terminal" evidence="6">
    <location>
        <begin position="130"/>
        <end position="214"/>
    </location>
</feature>
<protein>
    <recommendedName>
        <fullName evidence="2">tRNA pseudouridine(55) synthase</fullName>
        <ecNumber evidence="2">5.4.99.25</ecNumber>
    </recommendedName>
</protein>
<keyword evidence="4" id="KW-0413">Isomerase</keyword>
<keyword evidence="3" id="KW-0819">tRNA processing</keyword>
<dbReference type="InterPro" id="IPR014780">
    <property type="entry name" value="tRNA_psdUridine_synth_TruB"/>
</dbReference>
<name>A0A150GRD1_GONPE</name>
<comment type="caution">
    <text evidence="7">The sequence shown here is derived from an EMBL/GenBank/DDBJ whole genome shotgun (WGS) entry which is preliminary data.</text>
</comment>
<dbReference type="InterPro" id="IPR020103">
    <property type="entry name" value="PsdUridine_synth_cat_dom_sf"/>
</dbReference>
<evidence type="ECO:0000256" key="3">
    <source>
        <dbReference type="ARBA" id="ARBA00022694"/>
    </source>
</evidence>
<dbReference type="PANTHER" id="PTHR13767:SF2">
    <property type="entry name" value="PSEUDOURIDYLATE SYNTHASE TRUB1"/>
    <property type="match status" value="1"/>
</dbReference>
<dbReference type="InterPro" id="IPR002501">
    <property type="entry name" value="PsdUridine_synth_N"/>
</dbReference>
<evidence type="ECO:0000256" key="1">
    <source>
        <dbReference type="ARBA" id="ARBA00008999"/>
    </source>
</evidence>
<dbReference type="EMBL" id="LSYV01000010">
    <property type="protein sequence ID" value="KXZ52395.1"/>
    <property type="molecule type" value="Genomic_DNA"/>
</dbReference>
<comment type="similarity">
    <text evidence="1">Belongs to the pseudouridine synthase TruB family.</text>
</comment>
<dbReference type="EC" id="5.4.99.25" evidence="2"/>
<dbReference type="GO" id="GO:0003723">
    <property type="term" value="F:RNA binding"/>
    <property type="evidence" value="ECO:0007669"/>
    <property type="project" value="InterPro"/>
</dbReference>
<evidence type="ECO:0000259" key="6">
    <source>
        <dbReference type="Pfam" id="PF01509"/>
    </source>
</evidence>
<reference evidence="8" key="1">
    <citation type="journal article" date="2016" name="Nat. Commun.">
        <title>The Gonium pectorale genome demonstrates co-option of cell cycle regulation during the evolution of multicellularity.</title>
        <authorList>
            <person name="Hanschen E.R."/>
            <person name="Marriage T.N."/>
            <person name="Ferris P.J."/>
            <person name="Hamaji T."/>
            <person name="Toyoda A."/>
            <person name="Fujiyama A."/>
            <person name="Neme R."/>
            <person name="Noguchi H."/>
            <person name="Minakuchi Y."/>
            <person name="Suzuki M."/>
            <person name="Kawai-Toyooka H."/>
            <person name="Smith D.R."/>
            <person name="Sparks H."/>
            <person name="Anderson J."/>
            <person name="Bakaric R."/>
            <person name="Luria V."/>
            <person name="Karger A."/>
            <person name="Kirschner M.W."/>
            <person name="Durand P.M."/>
            <person name="Michod R.E."/>
            <person name="Nozaki H."/>
            <person name="Olson B.J."/>
        </authorList>
    </citation>
    <scope>NUCLEOTIDE SEQUENCE [LARGE SCALE GENOMIC DNA]</scope>
    <source>
        <strain evidence="8">NIES-2863</strain>
    </source>
</reference>
<evidence type="ECO:0000313" key="7">
    <source>
        <dbReference type="EMBL" id="KXZ52395.1"/>
    </source>
</evidence>
<feature type="region of interest" description="Disordered" evidence="5">
    <location>
        <begin position="1"/>
        <end position="92"/>
    </location>
</feature>
<dbReference type="GO" id="GO:0160148">
    <property type="term" value="F:tRNA pseudouridine(55) synthase activity"/>
    <property type="evidence" value="ECO:0007669"/>
    <property type="project" value="UniProtKB-EC"/>
</dbReference>
<evidence type="ECO:0000256" key="4">
    <source>
        <dbReference type="ARBA" id="ARBA00023235"/>
    </source>
</evidence>
<dbReference type="AlphaFoldDB" id="A0A150GRD1"/>
<keyword evidence="8" id="KW-1185">Reference proteome</keyword>
<dbReference type="GO" id="GO:0006400">
    <property type="term" value="P:tRNA modification"/>
    <property type="evidence" value="ECO:0007669"/>
    <property type="project" value="TreeGrafter"/>
</dbReference>
<sequence length="431" mass="43855">MGGYLGQCRGDKAGPGPPAPPGLGRGAAQVAACPRPRSVATAFAPPPQLPGRFPTPALRPTRGPTAPAATTPTTPTAPATPPPPRPPPVPPTLITSLPEHLSPAALANGLLLVDKPPGWEVAEVLAAVQRATRAKKLASLAPLDGPASGLLLVAFGEATRLARAVEVAAKRYEGSVVLGAAAGGGDARGGSLVADAMPWGHVADEELQEVADSLVTGPGAGTGGAGGTTAAAAPLQPLQLLPLPLRLRQLPGSFTCIEEDIGPSMLTLGMELREFRVWRQAPGEEPLPGAVAQAPPSPPNLSATASGLGLRPPTGSSDPRAGGGAAATAAGAGWADADGGRVLRFSAVVAGRTQLRPLVTMYGRRLRSTAVLDGLRRTGVGSFGVGDAWALETLLPLLRRYRGWWSRRQAEGGRGRGRGAWDGQAGRQEEE</sequence>
<dbReference type="GO" id="GO:1990481">
    <property type="term" value="P:mRNA pseudouridine synthesis"/>
    <property type="evidence" value="ECO:0007669"/>
    <property type="project" value="TreeGrafter"/>
</dbReference>
<dbReference type="Gene3D" id="3.30.2350.10">
    <property type="entry name" value="Pseudouridine synthase"/>
    <property type="match status" value="1"/>
</dbReference>
<dbReference type="GO" id="GO:0005634">
    <property type="term" value="C:nucleus"/>
    <property type="evidence" value="ECO:0007669"/>
    <property type="project" value="TreeGrafter"/>
</dbReference>
<feature type="compositionally biased region" description="Pro residues" evidence="5">
    <location>
        <begin position="78"/>
        <end position="91"/>
    </location>
</feature>
<dbReference type="PANTHER" id="PTHR13767">
    <property type="entry name" value="TRNA-PSEUDOURIDINE SYNTHASE"/>
    <property type="match status" value="1"/>
</dbReference>
<dbReference type="STRING" id="33097.A0A150GRD1"/>
<dbReference type="Proteomes" id="UP000075714">
    <property type="component" value="Unassembled WGS sequence"/>
</dbReference>
<evidence type="ECO:0000256" key="2">
    <source>
        <dbReference type="ARBA" id="ARBA00012787"/>
    </source>
</evidence>
<feature type="compositionally biased region" description="Low complexity" evidence="5">
    <location>
        <begin position="54"/>
        <end position="77"/>
    </location>
</feature>
<organism evidence="7 8">
    <name type="scientific">Gonium pectorale</name>
    <name type="common">Green alga</name>
    <dbReference type="NCBI Taxonomy" id="33097"/>
    <lineage>
        <taxon>Eukaryota</taxon>
        <taxon>Viridiplantae</taxon>
        <taxon>Chlorophyta</taxon>
        <taxon>core chlorophytes</taxon>
        <taxon>Chlorophyceae</taxon>
        <taxon>CS clade</taxon>
        <taxon>Chlamydomonadales</taxon>
        <taxon>Volvocaceae</taxon>
        <taxon>Gonium</taxon>
    </lineage>
</organism>
<dbReference type="SUPFAM" id="SSF55120">
    <property type="entry name" value="Pseudouridine synthase"/>
    <property type="match status" value="1"/>
</dbReference>
<feature type="region of interest" description="Disordered" evidence="5">
    <location>
        <begin position="286"/>
        <end position="327"/>
    </location>
</feature>